<evidence type="ECO:0000256" key="6">
    <source>
        <dbReference type="ARBA" id="ARBA00022989"/>
    </source>
</evidence>
<evidence type="ECO:0000313" key="10">
    <source>
        <dbReference type="EMBL" id="MET4562007.1"/>
    </source>
</evidence>
<protein>
    <submittedName>
        <fullName evidence="10">YNFM family putative membrane transporter</fullName>
    </submittedName>
</protein>
<evidence type="ECO:0000256" key="1">
    <source>
        <dbReference type="ARBA" id="ARBA00004651"/>
    </source>
</evidence>
<name>A0ABV2PM31_9BACI</name>
<dbReference type="PANTHER" id="PTHR43271:SF1">
    <property type="entry name" value="INNER MEMBRANE TRANSPORT PROTEIN YNFM"/>
    <property type="match status" value="1"/>
</dbReference>
<feature type="transmembrane region" description="Helical" evidence="8">
    <location>
        <begin position="15"/>
        <end position="36"/>
    </location>
</feature>
<keyword evidence="7 8" id="KW-0472">Membrane</keyword>
<keyword evidence="3" id="KW-0813">Transport</keyword>
<keyword evidence="6 8" id="KW-1133">Transmembrane helix</keyword>
<evidence type="ECO:0000313" key="11">
    <source>
        <dbReference type="Proteomes" id="UP001549363"/>
    </source>
</evidence>
<feature type="transmembrane region" description="Helical" evidence="8">
    <location>
        <begin position="141"/>
        <end position="161"/>
    </location>
</feature>
<dbReference type="InterPro" id="IPR011701">
    <property type="entry name" value="MFS"/>
</dbReference>
<feature type="transmembrane region" description="Helical" evidence="8">
    <location>
        <begin position="82"/>
        <end position="102"/>
    </location>
</feature>
<feature type="transmembrane region" description="Helical" evidence="8">
    <location>
        <begin position="173"/>
        <end position="192"/>
    </location>
</feature>
<keyword evidence="5 8" id="KW-0812">Transmembrane</keyword>
<sequence length="401" mass="44252">MNTFKKGYSIKDRQFWVIVMSLGLASVFVFASMYSVQPLLPFFTVQFNISASYASLAMSMTTLSVIIGLLVFGFLSDRHGRLLFIKVALILTVIPFLFMAFSDSFFHIVVWRFIQGFAIAGVPAAALAYISEEIDSQSMGLATSLYISSNALGGTIGRLVMGSVTERYSWETAFLSLALLGFIIFIIVWLALPKSKHFVQHCRSIKTDVHGFWIHLKNPNLLILFGLGIILQISFTGMWTFIPFHLTEPPFSLSLKTISFIFLAYSLGIVGSPIASAIAEKIGINSIRTIGVLLLVSGIALTLSHSLFIIIVGLCLACLGFFTAHALTSATVSRSATHQKGSASSLYLVSYYIGVTCGSSLLSPIWGFYQWQGIVIMTIILPILYILFLTFTHNRRKSECY</sequence>
<accession>A0ABV2PM31</accession>
<dbReference type="SUPFAM" id="SSF103473">
    <property type="entry name" value="MFS general substrate transporter"/>
    <property type="match status" value="1"/>
</dbReference>
<feature type="transmembrane region" description="Helical" evidence="8">
    <location>
        <begin position="348"/>
        <end position="368"/>
    </location>
</feature>
<feature type="transmembrane region" description="Helical" evidence="8">
    <location>
        <begin position="254"/>
        <end position="275"/>
    </location>
</feature>
<keyword evidence="4" id="KW-1003">Cell membrane</keyword>
<dbReference type="Gene3D" id="1.20.1250.20">
    <property type="entry name" value="MFS general substrate transporter like domains"/>
    <property type="match status" value="1"/>
</dbReference>
<evidence type="ECO:0000256" key="5">
    <source>
        <dbReference type="ARBA" id="ARBA00022692"/>
    </source>
</evidence>
<proteinExistence type="inferred from homology"/>
<evidence type="ECO:0000256" key="8">
    <source>
        <dbReference type="SAM" id="Phobius"/>
    </source>
</evidence>
<dbReference type="EMBL" id="JBEPSB010000016">
    <property type="protein sequence ID" value="MET4562007.1"/>
    <property type="molecule type" value="Genomic_DNA"/>
</dbReference>
<dbReference type="Proteomes" id="UP001549363">
    <property type="component" value="Unassembled WGS sequence"/>
</dbReference>
<organism evidence="10 11">
    <name type="scientific">Lysinibacillus parviboronicapiens</name>
    <dbReference type="NCBI Taxonomy" id="436516"/>
    <lineage>
        <taxon>Bacteria</taxon>
        <taxon>Bacillati</taxon>
        <taxon>Bacillota</taxon>
        <taxon>Bacilli</taxon>
        <taxon>Bacillales</taxon>
        <taxon>Bacillaceae</taxon>
        <taxon>Lysinibacillus</taxon>
    </lineage>
</organism>
<dbReference type="InterPro" id="IPR020846">
    <property type="entry name" value="MFS_dom"/>
</dbReference>
<comment type="similarity">
    <text evidence="2">Belongs to the major facilitator superfamily.</text>
</comment>
<feature type="transmembrane region" description="Helical" evidence="8">
    <location>
        <begin position="307"/>
        <end position="327"/>
    </location>
</feature>
<dbReference type="RefSeq" id="WP_354472262.1">
    <property type="nucleotide sequence ID" value="NZ_JBEPSB010000016.1"/>
</dbReference>
<dbReference type="InterPro" id="IPR036259">
    <property type="entry name" value="MFS_trans_sf"/>
</dbReference>
<feature type="domain" description="Major facilitator superfamily (MFS) profile" evidence="9">
    <location>
        <begin position="18"/>
        <end position="397"/>
    </location>
</feature>
<dbReference type="CDD" id="cd17324">
    <property type="entry name" value="MFS_NepI_like"/>
    <property type="match status" value="1"/>
</dbReference>
<reference evidence="10 11" key="1">
    <citation type="submission" date="2024-06" db="EMBL/GenBank/DDBJ databases">
        <title>Sorghum-associated microbial communities from plants grown in Nebraska, USA.</title>
        <authorList>
            <person name="Schachtman D."/>
        </authorList>
    </citation>
    <scope>NUCLEOTIDE SEQUENCE [LARGE SCALE GENOMIC DNA]</scope>
    <source>
        <strain evidence="10 11">736</strain>
    </source>
</reference>
<evidence type="ECO:0000256" key="3">
    <source>
        <dbReference type="ARBA" id="ARBA00022448"/>
    </source>
</evidence>
<evidence type="ECO:0000259" key="9">
    <source>
        <dbReference type="PROSITE" id="PS50850"/>
    </source>
</evidence>
<feature type="transmembrane region" description="Helical" evidence="8">
    <location>
        <begin position="108"/>
        <end position="129"/>
    </location>
</feature>
<comment type="subcellular location">
    <subcellularLocation>
        <location evidence="1">Cell membrane</location>
        <topology evidence="1">Multi-pass membrane protein</topology>
    </subcellularLocation>
</comment>
<feature type="transmembrane region" description="Helical" evidence="8">
    <location>
        <begin position="221"/>
        <end position="242"/>
    </location>
</feature>
<keyword evidence="11" id="KW-1185">Reference proteome</keyword>
<evidence type="ECO:0000256" key="2">
    <source>
        <dbReference type="ARBA" id="ARBA00008335"/>
    </source>
</evidence>
<dbReference type="PROSITE" id="PS50850">
    <property type="entry name" value="MFS"/>
    <property type="match status" value="1"/>
</dbReference>
<dbReference type="PANTHER" id="PTHR43271">
    <property type="entry name" value="BLL2771 PROTEIN"/>
    <property type="match status" value="1"/>
</dbReference>
<feature type="transmembrane region" description="Helical" evidence="8">
    <location>
        <begin position="56"/>
        <end position="75"/>
    </location>
</feature>
<feature type="transmembrane region" description="Helical" evidence="8">
    <location>
        <begin position="374"/>
        <end position="392"/>
    </location>
</feature>
<comment type="caution">
    <text evidence="10">The sequence shown here is derived from an EMBL/GenBank/DDBJ whole genome shotgun (WGS) entry which is preliminary data.</text>
</comment>
<evidence type="ECO:0000256" key="4">
    <source>
        <dbReference type="ARBA" id="ARBA00022475"/>
    </source>
</evidence>
<dbReference type="Pfam" id="PF07690">
    <property type="entry name" value="MFS_1"/>
    <property type="match status" value="1"/>
</dbReference>
<gene>
    <name evidence="10" type="ORF">ABIA69_003177</name>
</gene>
<feature type="transmembrane region" description="Helical" evidence="8">
    <location>
        <begin position="282"/>
        <end position="301"/>
    </location>
</feature>
<evidence type="ECO:0000256" key="7">
    <source>
        <dbReference type="ARBA" id="ARBA00023136"/>
    </source>
</evidence>